<dbReference type="SUPFAM" id="SSF53623">
    <property type="entry name" value="MurD-like peptide ligases, catalytic domain"/>
    <property type="match status" value="1"/>
</dbReference>
<evidence type="ECO:0000259" key="12">
    <source>
        <dbReference type="Pfam" id="PF02875"/>
    </source>
</evidence>
<dbReference type="GO" id="GO:0004326">
    <property type="term" value="F:tetrahydrofolylpolyglutamate synthase activity"/>
    <property type="evidence" value="ECO:0007669"/>
    <property type="project" value="UniProtKB-EC"/>
</dbReference>
<keyword evidence="4 11" id="KW-0436">Ligase</keyword>
<evidence type="ECO:0000313" key="14">
    <source>
        <dbReference type="EMBL" id="ANS75507.1"/>
    </source>
</evidence>
<dbReference type="Pfam" id="PF08245">
    <property type="entry name" value="Mur_ligase_M"/>
    <property type="match status" value="1"/>
</dbReference>
<protein>
    <recommendedName>
        <fullName evidence="3">tetrahydrofolate synthase</fullName>
        <ecNumber evidence="3">6.3.2.17</ecNumber>
    </recommendedName>
    <alternativeName>
        <fullName evidence="9">Tetrahydrofolylpolyglutamate synthase</fullName>
    </alternativeName>
</protein>
<dbReference type="AlphaFoldDB" id="A0A1B1N248"/>
<dbReference type="KEGG" id="pyg:AWM70_13625"/>
<accession>A0A1B1N248</accession>
<comment type="cofactor">
    <cofactor evidence="1">
        <name>Mg(2+)</name>
        <dbReference type="ChEBI" id="CHEBI:18420"/>
    </cofactor>
</comment>
<evidence type="ECO:0000256" key="1">
    <source>
        <dbReference type="ARBA" id="ARBA00001946"/>
    </source>
</evidence>
<name>A0A1B1N248_9BACL</name>
<dbReference type="NCBIfam" id="TIGR01499">
    <property type="entry name" value="folC"/>
    <property type="match status" value="1"/>
</dbReference>
<dbReference type="InterPro" id="IPR018109">
    <property type="entry name" value="Folylpolyglutamate_synth_CS"/>
</dbReference>
<sequence length="457" mass="51153">MNERDEEQQTPLRTYSEAVDWINGLIPFGIRPGLDRIYALMERFGNPQRRLKFIHVAGTNGKGSSCAFLTSVLLESGYSVGTYTSPYITKFTNRFQYNGEDIPEQVLLELSNRLYPVVKELAETELGSPTMFEVSTALAILYYAEVCYPDVVVWETGLGGRMDVTNIVTPIVSLITNIGFDHMDILGDTLEQIAGEKAGIIKPGVPVVSCAEQPEAVQVIKAEAARKHSTLYLMDEQFSYERGELKDGKQQLRFKGPFRDMEVEVGLLGEHQCKNASGALMVLEVLRQYMAFILDDEDVNRGLRQTAWAGRLEQVAREPRIVLDGAHNPEGAESLARSLPEIFRYDKLILMMGMLSNKHHQGYLKHILPIVDTLILTEPDFRRKMDAEALFGLVEELKGTAAKPDLEIIVEPDWKAALEKLKSLTKAEDLGVVSGTLYLISDVRAALLHQTDSEKGW</sequence>
<dbReference type="Gene3D" id="3.90.190.20">
    <property type="entry name" value="Mur ligase, C-terminal domain"/>
    <property type="match status" value="1"/>
</dbReference>
<dbReference type="EMBL" id="CP014167">
    <property type="protein sequence ID" value="ANS75507.1"/>
    <property type="molecule type" value="Genomic_DNA"/>
</dbReference>
<dbReference type="GO" id="GO:0046872">
    <property type="term" value="F:metal ion binding"/>
    <property type="evidence" value="ECO:0007669"/>
    <property type="project" value="UniProtKB-KW"/>
</dbReference>
<dbReference type="Pfam" id="PF02875">
    <property type="entry name" value="Mur_ligase_C"/>
    <property type="match status" value="1"/>
</dbReference>
<evidence type="ECO:0000256" key="6">
    <source>
        <dbReference type="ARBA" id="ARBA00022741"/>
    </source>
</evidence>
<keyword evidence="7 11" id="KW-0067">ATP-binding</keyword>
<evidence type="ECO:0000256" key="5">
    <source>
        <dbReference type="ARBA" id="ARBA00022723"/>
    </source>
</evidence>
<keyword evidence="5" id="KW-0479">Metal-binding</keyword>
<feature type="domain" description="Mur ligase C-terminal" evidence="12">
    <location>
        <begin position="310"/>
        <end position="436"/>
    </location>
</feature>
<feature type="domain" description="Mur ligase central" evidence="13">
    <location>
        <begin position="56"/>
        <end position="282"/>
    </location>
</feature>
<evidence type="ECO:0000256" key="10">
    <source>
        <dbReference type="ARBA" id="ARBA00047493"/>
    </source>
</evidence>
<evidence type="ECO:0000256" key="9">
    <source>
        <dbReference type="ARBA" id="ARBA00030592"/>
    </source>
</evidence>
<dbReference type="InterPro" id="IPR036615">
    <property type="entry name" value="Mur_ligase_C_dom_sf"/>
</dbReference>
<dbReference type="PANTHER" id="PTHR11136:SF0">
    <property type="entry name" value="DIHYDROFOLATE SYNTHETASE-RELATED"/>
    <property type="match status" value="1"/>
</dbReference>
<keyword evidence="6 11" id="KW-0547">Nucleotide-binding</keyword>
<dbReference type="SUPFAM" id="SSF53244">
    <property type="entry name" value="MurD-like peptide ligases, peptide-binding domain"/>
    <property type="match status" value="1"/>
</dbReference>
<evidence type="ECO:0000259" key="13">
    <source>
        <dbReference type="Pfam" id="PF08245"/>
    </source>
</evidence>
<dbReference type="InterPro" id="IPR036565">
    <property type="entry name" value="Mur-like_cat_sf"/>
</dbReference>
<dbReference type="FunFam" id="3.40.1190.10:FF:000011">
    <property type="entry name" value="Folylpolyglutamate synthase/dihydrofolate synthase"/>
    <property type="match status" value="1"/>
</dbReference>
<dbReference type="PROSITE" id="PS01011">
    <property type="entry name" value="FOLYLPOLYGLU_SYNT_1"/>
    <property type="match status" value="1"/>
</dbReference>
<dbReference type="Gene3D" id="3.40.1190.10">
    <property type="entry name" value="Mur-like, catalytic domain"/>
    <property type="match status" value="1"/>
</dbReference>
<comment type="similarity">
    <text evidence="2 11">Belongs to the folylpolyglutamate synthase family.</text>
</comment>
<evidence type="ECO:0000256" key="4">
    <source>
        <dbReference type="ARBA" id="ARBA00022598"/>
    </source>
</evidence>
<dbReference type="PANTHER" id="PTHR11136">
    <property type="entry name" value="FOLYLPOLYGLUTAMATE SYNTHASE-RELATED"/>
    <property type="match status" value="1"/>
</dbReference>
<keyword evidence="8" id="KW-0460">Magnesium</keyword>
<dbReference type="GO" id="GO:0008841">
    <property type="term" value="F:dihydrofolate synthase activity"/>
    <property type="evidence" value="ECO:0007669"/>
    <property type="project" value="TreeGrafter"/>
</dbReference>
<evidence type="ECO:0000313" key="15">
    <source>
        <dbReference type="Proteomes" id="UP000092573"/>
    </source>
</evidence>
<dbReference type="InterPro" id="IPR004101">
    <property type="entry name" value="Mur_ligase_C"/>
</dbReference>
<dbReference type="STRING" id="1462996.AWM70_13625"/>
<dbReference type="GO" id="GO:0005737">
    <property type="term" value="C:cytoplasm"/>
    <property type="evidence" value="ECO:0007669"/>
    <property type="project" value="TreeGrafter"/>
</dbReference>
<dbReference type="RefSeq" id="WP_068697226.1">
    <property type="nucleotide sequence ID" value="NZ_CP014167.1"/>
</dbReference>
<evidence type="ECO:0000256" key="3">
    <source>
        <dbReference type="ARBA" id="ARBA00013025"/>
    </source>
</evidence>
<keyword evidence="15" id="KW-1185">Reference proteome</keyword>
<proteinExistence type="inferred from homology"/>
<dbReference type="GO" id="GO:0005524">
    <property type="term" value="F:ATP binding"/>
    <property type="evidence" value="ECO:0007669"/>
    <property type="project" value="UniProtKB-KW"/>
</dbReference>
<dbReference type="EC" id="6.3.2.17" evidence="3"/>
<gene>
    <name evidence="14" type="ORF">AWM70_13625</name>
</gene>
<dbReference type="InterPro" id="IPR013221">
    <property type="entry name" value="Mur_ligase_cen"/>
</dbReference>
<evidence type="ECO:0000256" key="2">
    <source>
        <dbReference type="ARBA" id="ARBA00008276"/>
    </source>
</evidence>
<evidence type="ECO:0000256" key="11">
    <source>
        <dbReference type="PIRNR" id="PIRNR001563"/>
    </source>
</evidence>
<dbReference type="OrthoDB" id="9809356at2"/>
<organism evidence="14 15">
    <name type="scientific">Paenibacillus yonginensis</name>
    <dbReference type="NCBI Taxonomy" id="1462996"/>
    <lineage>
        <taxon>Bacteria</taxon>
        <taxon>Bacillati</taxon>
        <taxon>Bacillota</taxon>
        <taxon>Bacilli</taxon>
        <taxon>Bacillales</taxon>
        <taxon>Paenibacillaceae</taxon>
        <taxon>Paenibacillus</taxon>
    </lineage>
</organism>
<comment type="catalytic activity">
    <reaction evidence="10">
        <text>(6S)-5,6,7,8-tetrahydrofolyl-(gamma-L-Glu)(n) + L-glutamate + ATP = (6S)-5,6,7,8-tetrahydrofolyl-(gamma-L-Glu)(n+1) + ADP + phosphate + H(+)</text>
        <dbReference type="Rhea" id="RHEA:10580"/>
        <dbReference type="Rhea" id="RHEA-COMP:14738"/>
        <dbReference type="Rhea" id="RHEA-COMP:14740"/>
        <dbReference type="ChEBI" id="CHEBI:15378"/>
        <dbReference type="ChEBI" id="CHEBI:29985"/>
        <dbReference type="ChEBI" id="CHEBI:30616"/>
        <dbReference type="ChEBI" id="CHEBI:43474"/>
        <dbReference type="ChEBI" id="CHEBI:141005"/>
        <dbReference type="ChEBI" id="CHEBI:456216"/>
        <dbReference type="EC" id="6.3.2.17"/>
    </reaction>
</comment>
<reference evidence="14 15" key="1">
    <citation type="submission" date="2016-01" db="EMBL/GenBank/DDBJ databases">
        <title>Complete Genome Sequence of Paenibacillus yonginensis DCY84, a novel Plant Growth-Promoting Bacteria with Elicitation of Induced Systemic Resistance.</title>
        <authorList>
            <person name="Kim Y.J."/>
            <person name="Yang D.C."/>
            <person name="Sukweenadhi J."/>
        </authorList>
    </citation>
    <scope>NUCLEOTIDE SEQUENCE [LARGE SCALE GENOMIC DNA]</scope>
    <source>
        <strain evidence="14 15">DCY84</strain>
    </source>
</reference>
<evidence type="ECO:0000256" key="7">
    <source>
        <dbReference type="ARBA" id="ARBA00022840"/>
    </source>
</evidence>
<dbReference type="Proteomes" id="UP000092573">
    <property type="component" value="Chromosome"/>
</dbReference>
<evidence type="ECO:0000256" key="8">
    <source>
        <dbReference type="ARBA" id="ARBA00022842"/>
    </source>
</evidence>
<dbReference type="InterPro" id="IPR001645">
    <property type="entry name" value="Folylpolyglutamate_synth"/>
</dbReference>
<dbReference type="PIRSF" id="PIRSF001563">
    <property type="entry name" value="Folylpolyglu_synth"/>
    <property type="match status" value="1"/>
</dbReference>